<name>A0A8S5SL91_9CAUD</name>
<evidence type="ECO:0000313" key="1">
    <source>
        <dbReference type="EMBL" id="DAF51726.1"/>
    </source>
</evidence>
<accession>A0A8S5SL91</accession>
<organism evidence="1">
    <name type="scientific">Siphoviridae sp. ctJYR23</name>
    <dbReference type="NCBI Taxonomy" id="2827837"/>
    <lineage>
        <taxon>Viruses</taxon>
        <taxon>Duplodnaviria</taxon>
        <taxon>Heunggongvirae</taxon>
        <taxon>Uroviricota</taxon>
        <taxon>Caudoviricetes</taxon>
    </lineage>
</organism>
<proteinExistence type="predicted"/>
<reference evidence="1" key="1">
    <citation type="journal article" date="2021" name="Proc. Natl. Acad. Sci. U.S.A.">
        <title>A Catalog of Tens of Thousands of Viruses from Human Metagenomes Reveals Hidden Associations with Chronic Diseases.</title>
        <authorList>
            <person name="Tisza M.J."/>
            <person name="Buck C.B."/>
        </authorList>
    </citation>
    <scope>NUCLEOTIDE SEQUENCE</scope>
    <source>
        <strain evidence="1">CtJYR23</strain>
    </source>
</reference>
<sequence>MLLLLFNNFRGALITECAPFSSLVPRLHISLHFSKFKL</sequence>
<protein>
    <submittedName>
        <fullName evidence="1">Uncharacterized protein</fullName>
    </submittedName>
</protein>
<dbReference type="EMBL" id="BK032621">
    <property type="protein sequence ID" value="DAF51726.1"/>
    <property type="molecule type" value="Genomic_DNA"/>
</dbReference>